<dbReference type="Proteomes" id="UP001256400">
    <property type="component" value="Plasmid unnamed4"/>
</dbReference>
<evidence type="ECO:0000313" key="2">
    <source>
        <dbReference type="EMBL" id="WND07599.1"/>
    </source>
</evidence>
<dbReference type="RefSeq" id="WP_043041655.1">
    <property type="nucleotide sequence ID" value="NZ_CP134210.1"/>
</dbReference>
<sequence>MLYQFEVSGFKSFNEKFSFRLDGAKEYSFNREAVRNDVIKTGIVYGVNGIGKSNLGLALFDIIFHITQGFESNSAYTSNYLNLESKNDYAEFSYLFRFDEHYLKYTYRKKSLKEILFEEIQIDGETVASINKVESGTMFCSLSGADTLKTDLSETNIKSIVSYINTNAALDHKDSKNKTFQKFIEFVEKMLFFRSIEGNRYMGYEPEPRAISIDIIENGNLEDFEDFLNKAGISCKLCSIDKEDGKPTIAFDFGEKKLAFWTGASTGTKSLALYYYWMQRLRVDEDSASLVFIDEFDSFYHHELSAAVVEQLKKIKSQVILTTHNVSVMSNEILRPDCYFVMSKTEVSPLYLKTSKELREAHNLGKMYKAGSFNG</sequence>
<evidence type="ECO:0000313" key="3">
    <source>
        <dbReference type="Proteomes" id="UP001256400"/>
    </source>
</evidence>
<dbReference type="PANTHER" id="PTHR40396:SF1">
    <property type="entry name" value="ATPASE AAA-TYPE CORE DOMAIN-CONTAINING PROTEIN"/>
    <property type="match status" value="1"/>
</dbReference>
<dbReference type="GO" id="GO:0016887">
    <property type="term" value="F:ATP hydrolysis activity"/>
    <property type="evidence" value="ECO:0007669"/>
    <property type="project" value="InterPro"/>
</dbReference>
<evidence type="ECO:0000259" key="1">
    <source>
        <dbReference type="Pfam" id="PF13304"/>
    </source>
</evidence>
<dbReference type="GO" id="GO:0005524">
    <property type="term" value="F:ATP binding"/>
    <property type="evidence" value="ECO:0007669"/>
    <property type="project" value="UniProtKB-KW"/>
</dbReference>
<dbReference type="EMBL" id="CP134210">
    <property type="protein sequence ID" value="WND07599.1"/>
    <property type="molecule type" value="Genomic_DNA"/>
</dbReference>
<keyword evidence="2" id="KW-0614">Plasmid</keyword>
<dbReference type="Gene3D" id="3.40.50.300">
    <property type="entry name" value="P-loop containing nucleotide triphosphate hydrolases"/>
    <property type="match status" value="1"/>
</dbReference>
<name>A0AB38Z2G4_9GAMM</name>
<keyword evidence="2" id="KW-0547">Nucleotide-binding</keyword>
<dbReference type="PANTHER" id="PTHR40396">
    <property type="entry name" value="ATPASE-LIKE PROTEIN"/>
    <property type="match status" value="1"/>
</dbReference>
<keyword evidence="2" id="KW-0067">ATP-binding</keyword>
<dbReference type="SUPFAM" id="SSF52540">
    <property type="entry name" value="P-loop containing nucleoside triphosphate hydrolases"/>
    <property type="match status" value="1"/>
</dbReference>
<gene>
    <name evidence="2" type="ORF">RHP80_18075</name>
</gene>
<proteinExistence type="predicted"/>
<dbReference type="Pfam" id="PF13304">
    <property type="entry name" value="AAA_21"/>
    <property type="match status" value="1"/>
</dbReference>
<dbReference type="InterPro" id="IPR027417">
    <property type="entry name" value="P-loop_NTPase"/>
</dbReference>
<geneLocation type="plasmid" evidence="2 3">
    <name>unnamed4</name>
</geneLocation>
<protein>
    <submittedName>
        <fullName evidence="2">ATP-binding protein</fullName>
    </submittedName>
</protein>
<dbReference type="AlphaFoldDB" id="A0AB38Z2G4"/>
<dbReference type="InterPro" id="IPR003959">
    <property type="entry name" value="ATPase_AAA_core"/>
</dbReference>
<accession>A0AB38Z2G4</accession>
<reference evidence="2" key="1">
    <citation type="submission" date="2023-09" db="EMBL/GenBank/DDBJ databases">
        <title>Acinetobacter soli.</title>
        <authorList>
            <person name="Kim B."/>
            <person name="Kim D."/>
            <person name="Park D."/>
        </authorList>
    </citation>
    <scope>NUCLEOTIDE SEQUENCE</scope>
    <source>
        <strain evidence="2">2023.05</strain>
        <plasmid evidence="2">unnamed4</plasmid>
    </source>
</reference>
<feature type="domain" description="ATPase AAA-type core" evidence="1">
    <location>
        <begin position="44"/>
        <end position="330"/>
    </location>
</feature>
<organism evidence="2 3">
    <name type="scientific">Acinetobacter soli</name>
    <dbReference type="NCBI Taxonomy" id="487316"/>
    <lineage>
        <taxon>Bacteria</taxon>
        <taxon>Pseudomonadati</taxon>
        <taxon>Pseudomonadota</taxon>
        <taxon>Gammaproteobacteria</taxon>
        <taxon>Moraxellales</taxon>
        <taxon>Moraxellaceae</taxon>
        <taxon>Acinetobacter</taxon>
    </lineage>
</organism>